<reference evidence="3 4" key="1">
    <citation type="submission" date="2018-04" db="EMBL/GenBank/DDBJ databases">
        <title>Genomic Encyclopedia of Type Strains, Phase IV (KMG-IV): sequencing the most valuable type-strain genomes for metagenomic binning, comparative biology and taxonomic classification.</title>
        <authorList>
            <person name="Goeker M."/>
        </authorList>
    </citation>
    <scope>NUCLEOTIDE SEQUENCE [LARGE SCALE GENOMIC DNA]</scope>
    <source>
        <strain evidence="3 4">DSM 10065</strain>
    </source>
</reference>
<dbReference type="CDD" id="cd06223">
    <property type="entry name" value="PRTases_typeI"/>
    <property type="match status" value="1"/>
</dbReference>
<proteinExistence type="inferred from homology"/>
<gene>
    <name evidence="3" type="ORF">C7440_1974</name>
</gene>
<dbReference type="EMBL" id="QEKO01000002">
    <property type="protein sequence ID" value="PVY62480.1"/>
    <property type="molecule type" value="Genomic_DNA"/>
</dbReference>
<dbReference type="Pfam" id="PF00156">
    <property type="entry name" value="Pribosyltran"/>
    <property type="match status" value="1"/>
</dbReference>
<dbReference type="SUPFAM" id="SSF53271">
    <property type="entry name" value="PRTase-like"/>
    <property type="match status" value="1"/>
</dbReference>
<name>A0A2U1CN93_9BURK</name>
<comment type="similarity">
    <text evidence="1">Belongs to the ComF/GntX family.</text>
</comment>
<comment type="caution">
    <text evidence="3">The sequence shown here is derived from an EMBL/GenBank/DDBJ whole genome shotgun (WGS) entry which is preliminary data.</text>
</comment>
<dbReference type="InterPro" id="IPR029057">
    <property type="entry name" value="PRTase-like"/>
</dbReference>
<dbReference type="InterPro" id="IPR051910">
    <property type="entry name" value="ComF/GntX_DNA_util-trans"/>
</dbReference>
<sequence length="238" mass="25254">MSVPQRYLLRWLDHVPTHCPLCLAASRGGRPCSGCLVDMRAAAGHRCPVCALALRPGAQCPDCAVLAPAFDRVVAALDYVPPVDQLILQFKNAGKFHHARFMAELLAQAVRHASPQVERITIVLPVPSSRQALRRRGFNPAGEIARQLAARLGLAYRPGLLLRSGEGASQKQLGRAARTGPQAGRYQCVGPVEGAAVAVVDDVLTTGATLHAVAVALKKAGAARVVGLVAARTPYRQD</sequence>
<dbReference type="InterPro" id="IPR000836">
    <property type="entry name" value="PRTase_dom"/>
</dbReference>
<evidence type="ECO:0000259" key="2">
    <source>
        <dbReference type="Pfam" id="PF00156"/>
    </source>
</evidence>
<organism evidence="3 4">
    <name type="scientific">Pusillimonas noertemannii</name>
    <dbReference type="NCBI Taxonomy" id="305977"/>
    <lineage>
        <taxon>Bacteria</taxon>
        <taxon>Pseudomonadati</taxon>
        <taxon>Pseudomonadota</taxon>
        <taxon>Betaproteobacteria</taxon>
        <taxon>Burkholderiales</taxon>
        <taxon>Alcaligenaceae</taxon>
        <taxon>Pusillimonas</taxon>
    </lineage>
</organism>
<evidence type="ECO:0000256" key="1">
    <source>
        <dbReference type="ARBA" id="ARBA00008007"/>
    </source>
</evidence>
<dbReference type="Proteomes" id="UP000246145">
    <property type="component" value="Unassembled WGS sequence"/>
</dbReference>
<accession>A0A2U1CN93</accession>
<feature type="domain" description="Phosphoribosyltransferase" evidence="2">
    <location>
        <begin position="134"/>
        <end position="225"/>
    </location>
</feature>
<dbReference type="PANTHER" id="PTHR47505:SF1">
    <property type="entry name" value="DNA UTILIZATION PROTEIN YHGH"/>
    <property type="match status" value="1"/>
</dbReference>
<dbReference type="PANTHER" id="PTHR47505">
    <property type="entry name" value="DNA UTILIZATION PROTEIN YHGH"/>
    <property type="match status" value="1"/>
</dbReference>
<dbReference type="Gene3D" id="3.40.50.2020">
    <property type="match status" value="1"/>
</dbReference>
<evidence type="ECO:0000313" key="4">
    <source>
        <dbReference type="Proteomes" id="UP000246145"/>
    </source>
</evidence>
<dbReference type="STRING" id="1231391.GCA_000308195_02561"/>
<keyword evidence="4" id="KW-1185">Reference proteome</keyword>
<evidence type="ECO:0000313" key="3">
    <source>
        <dbReference type="EMBL" id="PVY62480.1"/>
    </source>
</evidence>
<dbReference type="AlphaFoldDB" id="A0A2U1CN93"/>
<protein>
    <submittedName>
        <fullName evidence="3">ComF family protein</fullName>
    </submittedName>
</protein>